<sequence length="324" mass="35482">MKAAIISFAHMHAYSYAEQMMKRGDAELSAVWDDDETRGREAAARYGVPFYRELRELLATDAAAVIVCSENARHKEHVIAAAEAGKHVLCEKPIAVEPGDAEAMIRACRDNGVTLQIAFPVRYSPVIRKARELIRDGRLGSIIGVNATNHGKMPGGWFVDPQLSGGGAAVDHIVHVMDILFWVLEKKVTRVHAELDTRLHDIEVEDCGIVLLEIESGIVAAIDPSWSRPASYPVWGDLVISFTGTKGTLHLDLHKQASVFYNDAKDKTEWILWTDELDEGLIGDFVGIVREGKPASISGEDGLATLRVVQAALSSHRSGQAIEL</sequence>
<feature type="domain" description="Gfo/Idh/MocA-like oxidoreductase N-terminal" evidence="1">
    <location>
        <begin position="8"/>
        <end position="118"/>
    </location>
</feature>
<dbReference type="InterPro" id="IPR055170">
    <property type="entry name" value="GFO_IDH_MocA-like_dom"/>
</dbReference>
<evidence type="ECO:0000313" key="4">
    <source>
        <dbReference type="Proteomes" id="UP000476064"/>
    </source>
</evidence>
<evidence type="ECO:0000313" key="3">
    <source>
        <dbReference type="EMBL" id="QHT62428.1"/>
    </source>
</evidence>
<dbReference type="Gene3D" id="3.30.360.10">
    <property type="entry name" value="Dihydrodipicolinate Reductase, domain 2"/>
    <property type="match status" value="1"/>
</dbReference>
<dbReference type="Proteomes" id="UP000476064">
    <property type="component" value="Chromosome"/>
</dbReference>
<feature type="domain" description="GFO/IDH/MocA-like oxidoreductase" evidence="2">
    <location>
        <begin position="127"/>
        <end position="249"/>
    </location>
</feature>
<evidence type="ECO:0000259" key="1">
    <source>
        <dbReference type="Pfam" id="PF01408"/>
    </source>
</evidence>
<dbReference type="SUPFAM" id="SSF51735">
    <property type="entry name" value="NAD(P)-binding Rossmann-fold domains"/>
    <property type="match status" value="1"/>
</dbReference>
<accession>A0A6C0FZ69</accession>
<dbReference type="SUPFAM" id="SSF55347">
    <property type="entry name" value="Glyceraldehyde-3-phosphate dehydrogenase-like, C-terminal domain"/>
    <property type="match status" value="1"/>
</dbReference>
<dbReference type="InterPro" id="IPR051450">
    <property type="entry name" value="Gfo/Idh/MocA_Oxidoreductases"/>
</dbReference>
<dbReference type="AlphaFoldDB" id="A0A6C0FZ69"/>
<proteinExistence type="predicted"/>
<dbReference type="Pfam" id="PF22725">
    <property type="entry name" value="GFO_IDH_MocA_C3"/>
    <property type="match status" value="1"/>
</dbReference>
<reference evidence="3 4" key="1">
    <citation type="submission" date="2020-01" db="EMBL/GenBank/DDBJ databases">
        <title>Paenibacillus sp. nov., isolated from tomato rhizosphere.</title>
        <authorList>
            <person name="Weon H.-Y."/>
            <person name="Lee S.A."/>
        </authorList>
    </citation>
    <scope>NUCLEOTIDE SEQUENCE [LARGE SCALE GENOMIC DNA]</scope>
    <source>
        <strain evidence="3 4">12200R-189</strain>
    </source>
</reference>
<protein>
    <submittedName>
        <fullName evidence="3">Gfo/Idh/MocA family oxidoreductase</fullName>
    </submittedName>
</protein>
<dbReference type="GO" id="GO:0000166">
    <property type="term" value="F:nucleotide binding"/>
    <property type="evidence" value="ECO:0007669"/>
    <property type="project" value="InterPro"/>
</dbReference>
<dbReference type="InterPro" id="IPR036291">
    <property type="entry name" value="NAD(P)-bd_dom_sf"/>
</dbReference>
<dbReference type="InterPro" id="IPR000683">
    <property type="entry name" value="Gfo/Idh/MocA-like_OxRdtase_N"/>
</dbReference>
<dbReference type="KEGG" id="plyc:GXP70_22220"/>
<evidence type="ECO:0000259" key="2">
    <source>
        <dbReference type="Pfam" id="PF22725"/>
    </source>
</evidence>
<organism evidence="3 4">
    <name type="scientific">Paenibacillus lycopersici</name>
    <dbReference type="NCBI Taxonomy" id="2704462"/>
    <lineage>
        <taxon>Bacteria</taxon>
        <taxon>Bacillati</taxon>
        <taxon>Bacillota</taxon>
        <taxon>Bacilli</taxon>
        <taxon>Bacillales</taxon>
        <taxon>Paenibacillaceae</taxon>
        <taxon>Paenibacillus</taxon>
    </lineage>
</organism>
<dbReference type="Pfam" id="PF01408">
    <property type="entry name" value="GFO_IDH_MocA"/>
    <property type="match status" value="1"/>
</dbReference>
<dbReference type="EMBL" id="CP048209">
    <property type="protein sequence ID" value="QHT62428.1"/>
    <property type="molecule type" value="Genomic_DNA"/>
</dbReference>
<dbReference type="PANTHER" id="PTHR43377">
    <property type="entry name" value="BILIVERDIN REDUCTASE A"/>
    <property type="match status" value="1"/>
</dbReference>
<dbReference type="Gene3D" id="3.40.50.720">
    <property type="entry name" value="NAD(P)-binding Rossmann-like Domain"/>
    <property type="match status" value="1"/>
</dbReference>
<gene>
    <name evidence="3" type="ORF">GXP70_22220</name>
</gene>
<keyword evidence="4" id="KW-1185">Reference proteome</keyword>
<name>A0A6C0FZ69_9BACL</name>
<dbReference type="PANTHER" id="PTHR43377:SF1">
    <property type="entry name" value="BILIVERDIN REDUCTASE A"/>
    <property type="match status" value="1"/>
</dbReference>
<dbReference type="RefSeq" id="WP_162358861.1">
    <property type="nucleotide sequence ID" value="NZ_CP048209.1"/>
</dbReference>